<accession>A0ABD2UQZ8</accession>
<proteinExistence type="predicted"/>
<sequence>MYTTFFWAFWNLKIHFPATTCFIQPVHQFHSLLQGLTRKERRIWGPLWPIRNANGGGRCPQWTQMEFFTCKRREQRLAFTLKLIHKNNIFNKNTLRHDFDL</sequence>
<reference evidence="1 2" key="1">
    <citation type="submission" date="2024-05" db="EMBL/GenBank/DDBJ databases">
        <title>De novo assembly of an allotetraploid wild potato.</title>
        <authorList>
            <person name="Hosaka A.J."/>
        </authorList>
    </citation>
    <scope>NUCLEOTIDE SEQUENCE [LARGE SCALE GENOMIC DNA]</scope>
    <source>
        <tissue evidence="1">Young leaves</tissue>
    </source>
</reference>
<name>A0ABD2UQZ8_9SOLN</name>
<dbReference type="Proteomes" id="UP001627284">
    <property type="component" value="Unassembled WGS sequence"/>
</dbReference>
<dbReference type="EMBL" id="JBJKTR010000004">
    <property type="protein sequence ID" value="KAL3370870.1"/>
    <property type="molecule type" value="Genomic_DNA"/>
</dbReference>
<keyword evidence="2" id="KW-1185">Reference proteome</keyword>
<comment type="caution">
    <text evidence="1">The sequence shown here is derived from an EMBL/GenBank/DDBJ whole genome shotgun (WGS) entry which is preliminary data.</text>
</comment>
<evidence type="ECO:0008006" key="3">
    <source>
        <dbReference type="Google" id="ProtNLM"/>
    </source>
</evidence>
<dbReference type="AlphaFoldDB" id="A0ABD2UQZ8"/>
<protein>
    <recommendedName>
        <fullName evidence="3">Secreted protein</fullName>
    </recommendedName>
</protein>
<evidence type="ECO:0000313" key="1">
    <source>
        <dbReference type="EMBL" id="KAL3370870.1"/>
    </source>
</evidence>
<organism evidence="1 2">
    <name type="scientific">Solanum stoloniferum</name>
    <dbReference type="NCBI Taxonomy" id="62892"/>
    <lineage>
        <taxon>Eukaryota</taxon>
        <taxon>Viridiplantae</taxon>
        <taxon>Streptophyta</taxon>
        <taxon>Embryophyta</taxon>
        <taxon>Tracheophyta</taxon>
        <taxon>Spermatophyta</taxon>
        <taxon>Magnoliopsida</taxon>
        <taxon>eudicotyledons</taxon>
        <taxon>Gunneridae</taxon>
        <taxon>Pentapetalae</taxon>
        <taxon>asterids</taxon>
        <taxon>lamiids</taxon>
        <taxon>Solanales</taxon>
        <taxon>Solanaceae</taxon>
        <taxon>Solanoideae</taxon>
        <taxon>Solaneae</taxon>
        <taxon>Solanum</taxon>
    </lineage>
</organism>
<gene>
    <name evidence="1" type="ORF">AABB24_007742</name>
</gene>
<evidence type="ECO:0000313" key="2">
    <source>
        <dbReference type="Proteomes" id="UP001627284"/>
    </source>
</evidence>